<dbReference type="GeneID" id="40743764"/>
<dbReference type="InterPro" id="IPR007219">
    <property type="entry name" value="XnlR_reg_dom"/>
</dbReference>
<evidence type="ECO:0000256" key="3">
    <source>
        <dbReference type="ARBA" id="ARBA00023242"/>
    </source>
</evidence>
<keyword evidence="1" id="KW-0805">Transcription regulation</keyword>
<dbReference type="SMART" id="SM00906">
    <property type="entry name" value="Fungal_trans"/>
    <property type="match status" value="1"/>
</dbReference>
<dbReference type="AlphaFoldDB" id="A0A074XWV9"/>
<dbReference type="Pfam" id="PF04082">
    <property type="entry name" value="Fungal_trans"/>
    <property type="match status" value="1"/>
</dbReference>
<keyword evidence="2" id="KW-0804">Transcription</keyword>
<dbReference type="STRING" id="1043002.A0A074XWV9"/>
<gene>
    <name evidence="5" type="ORF">M438DRAFT_284416</name>
</gene>
<dbReference type="HOGENOM" id="CLU_006926_2_0_1"/>
<keyword evidence="3" id="KW-0539">Nucleus</keyword>
<evidence type="ECO:0000259" key="4">
    <source>
        <dbReference type="SMART" id="SM00906"/>
    </source>
</evidence>
<dbReference type="InterPro" id="IPR051127">
    <property type="entry name" value="Fungal_SecMet_Regulators"/>
</dbReference>
<evidence type="ECO:0000256" key="2">
    <source>
        <dbReference type="ARBA" id="ARBA00023163"/>
    </source>
</evidence>
<dbReference type="PANTHER" id="PTHR47424:SF6">
    <property type="entry name" value="PROLINE UTILIZATION TRANS-ACTIVATOR"/>
    <property type="match status" value="1"/>
</dbReference>
<dbReference type="CDD" id="cd12148">
    <property type="entry name" value="fungal_TF_MHR"/>
    <property type="match status" value="1"/>
</dbReference>
<feature type="domain" description="Xylanolytic transcriptional activator regulatory" evidence="4">
    <location>
        <begin position="188"/>
        <end position="261"/>
    </location>
</feature>
<dbReference type="Proteomes" id="UP000030706">
    <property type="component" value="Unassembled WGS sequence"/>
</dbReference>
<dbReference type="EMBL" id="KL585009">
    <property type="protein sequence ID" value="KEQ79121.1"/>
    <property type="molecule type" value="Genomic_DNA"/>
</dbReference>
<name>A0A074XWV9_AURPU</name>
<evidence type="ECO:0000313" key="5">
    <source>
        <dbReference type="EMBL" id="KEQ79121.1"/>
    </source>
</evidence>
<sequence length="573" mass="64338">MVNIVPDSIPVTEIPAGPAFESQVRTLLSSNCTPNDMDVHSTSDQHARLSGSLGDMLASTNFSGPPSQEESYRLLDLFLVYLGVSQHFLDPRIFSDNITLFHLGEPSRVRLSKSMWYVQYLLVMAMGKLLDGQSGIESSSRPPGWDYFAEAMRLLPPLGQLREIGVVAVEILAVLTTYLQWTDWPDEAYLYVGIALRLATALGCFRASKDQDCLPSEANHRVRLWWTINMLDKRLSASLACPAGIDDRNLSPEMPSPSVAFQSPVALTINIRIAKTTGEIMTSLYKSTATTHIELVQNIQNMLRTLFDIGQSFPPELAIDFASSPVRLTRTAASLHLMLYQAILLCIRPVVLQQVHQKLQESTEDRQVSPIFLKLTRTCEEAAMKCVVVLSRLKQDDMIARFGFFDLDATFSAAFVLIMLRIEDGKSLRPPDEILEACRVLQYLSIAGNRMAGRRLRDINDFCIRVWPTAPSIHETLGILMQPHAQNIELGDGMQHQYQHQPWQPTSQIQQDTFPYPTIPIDTAHRYLMVDEIGNELVNGADDIYSCFNDPTLALTGIDLADWIEMSRTFDTR</sequence>
<dbReference type="GO" id="GO:0006351">
    <property type="term" value="P:DNA-templated transcription"/>
    <property type="evidence" value="ECO:0007669"/>
    <property type="project" value="InterPro"/>
</dbReference>
<organism evidence="5 6">
    <name type="scientific">Aureobasidium pullulans EXF-150</name>
    <dbReference type="NCBI Taxonomy" id="1043002"/>
    <lineage>
        <taxon>Eukaryota</taxon>
        <taxon>Fungi</taxon>
        <taxon>Dikarya</taxon>
        <taxon>Ascomycota</taxon>
        <taxon>Pezizomycotina</taxon>
        <taxon>Dothideomycetes</taxon>
        <taxon>Dothideomycetidae</taxon>
        <taxon>Dothideales</taxon>
        <taxon>Saccotheciaceae</taxon>
        <taxon>Aureobasidium</taxon>
    </lineage>
</organism>
<dbReference type="GO" id="GO:0008270">
    <property type="term" value="F:zinc ion binding"/>
    <property type="evidence" value="ECO:0007669"/>
    <property type="project" value="InterPro"/>
</dbReference>
<dbReference type="PANTHER" id="PTHR47424">
    <property type="entry name" value="REGULATORY PROTEIN GAL4"/>
    <property type="match status" value="1"/>
</dbReference>
<evidence type="ECO:0000256" key="1">
    <source>
        <dbReference type="ARBA" id="ARBA00023015"/>
    </source>
</evidence>
<dbReference type="GO" id="GO:0003677">
    <property type="term" value="F:DNA binding"/>
    <property type="evidence" value="ECO:0007669"/>
    <property type="project" value="InterPro"/>
</dbReference>
<protein>
    <recommendedName>
        <fullName evidence="4">Xylanolytic transcriptional activator regulatory domain-containing protein</fullName>
    </recommendedName>
</protein>
<proteinExistence type="predicted"/>
<reference evidence="5 6" key="1">
    <citation type="journal article" date="2014" name="BMC Genomics">
        <title>Genome sequencing of four Aureobasidium pullulans varieties: biotechnological potential, stress tolerance, and description of new species.</title>
        <authorList>
            <person name="Gostin Ar C."/>
            <person name="Ohm R.A."/>
            <person name="Kogej T."/>
            <person name="Sonjak S."/>
            <person name="Turk M."/>
            <person name="Zajc J."/>
            <person name="Zalar P."/>
            <person name="Grube M."/>
            <person name="Sun H."/>
            <person name="Han J."/>
            <person name="Sharma A."/>
            <person name="Chiniquy J."/>
            <person name="Ngan C.Y."/>
            <person name="Lipzen A."/>
            <person name="Barry K."/>
            <person name="Grigoriev I.V."/>
            <person name="Gunde-Cimerman N."/>
        </authorList>
    </citation>
    <scope>NUCLEOTIDE SEQUENCE [LARGE SCALE GENOMIC DNA]</scope>
    <source>
        <strain evidence="5 6">EXF-150</strain>
    </source>
</reference>
<dbReference type="OrthoDB" id="3266505at2759"/>
<accession>A0A074XWV9</accession>
<keyword evidence="6" id="KW-1185">Reference proteome</keyword>
<dbReference type="RefSeq" id="XP_029755308.1">
    <property type="nucleotide sequence ID" value="XM_029901458.1"/>
</dbReference>
<evidence type="ECO:0000313" key="6">
    <source>
        <dbReference type="Proteomes" id="UP000030706"/>
    </source>
</evidence>